<evidence type="ECO:0000259" key="5">
    <source>
        <dbReference type="PROSITE" id="PS51109"/>
    </source>
</evidence>
<gene>
    <name evidence="6" type="ORF">J4E96_16570</name>
</gene>
<dbReference type="Proteomes" id="UP000663937">
    <property type="component" value="Chromosome"/>
</dbReference>
<dbReference type="KEGG" id="psic:J4E96_16570"/>
<evidence type="ECO:0000313" key="7">
    <source>
        <dbReference type="Proteomes" id="UP000663937"/>
    </source>
</evidence>
<protein>
    <submittedName>
        <fullName evidence="6">Transglycosylase family protein</fullName>
    </submittedName>
</protein>
<reference evidence="6" key="1">
    <citation type="submission" date="2021-03" db="EMBL/GenBank/DDBJ databases">
        <title>Pengzhenrongella sicca gen. nov., sp. nov., a new member of suborder Micrococcineae isolated from High-Arctic tundra soil.</title>
        <authorList>
            <person name="Peng F."/>
        </authorList>
    </citation>
    <scope>NUCLEOTIDE SEQUENCE</scope>
    <source>
        <strain evidence="6">LRZ-2</strain>
    </source>
</reference>
<dbReference type="Pfam" id="PF07501">
    <property type="entry name" value="G5"/>
    <property type="match status" value="1"/>
</dbReference>
<sequence>MRAPPRARPPPVPGPLDVWNRVRLPSRISALPARAARWPRSHRRIALTALVATVAVAGGGAAAYGVAHKTISVDVDGDVTQVETFAGSVEGVLRDRGIDVGARDTVAPESTASLAEGAEIVVRHATLVRVQVDGAETDVWTTALSADEALATLATRGGDVRLVASRSAAGGRAEIPIELSATGRVDVVVDGQTLAADGSRGLPAALADAGVTLTELDRVSVQHPASGVVTIVVNRVLIQEVTENQPIAFASVEQPDADRYVGKRAVATAGVAGQRTIVNRVTTVDGVETARELVSDATSIEPVTEVVSVGTKARPVAAAPAAAAATGAATATADGLNWAALAACESGGRADAVSSNGLYHGLYQFSVSTWSSVGGSGLPSQASADEQTARAQALYNRSGAGQWPHCGPRLFG</sequence>
<evidence type="ECO:0000256" key="4">
    <source>
        <dbReference type="SAM" id="Phobius"/>
    </source>
</evidence>
<dbReference type="EMBL" id="CP071868">
    <property type="protein sequence ID" value="QTE31587.1"/>
    <property type="molecule type" value="Genomic_DNA"/>
</dbReference>
<evidence type="ECO:0000256" key="1">
    <source>
        <dbReference type="ARBA" id="ARBA00010830"/>
    </source>
</evidence>
<name>A0A8A4ZM49_9MICO</name>
<accession>A0A8A4ZM49</accession>
<dbReference type="Gene3D" id="2.20.230.10">
    <property type="entry name" value="Resuscitation-promoting factor rpfb"/>
    <property type="match status" value="1"/>
</dbReference>
<keyword evidence="7" id="KW-1185">Reference proteome</keyword>
<keyword evidence="4" id="KW-1133">Transmembrane helix</keyword>
<dbReference type="Pfam" id="PF03990">
    <property type="entry name" value="DUF348"/>
    <property type="match status" value="3"/>
</dbReference>
<feature type="domain" description="G5" evidence="5">
    <location>
        <begin position="233"/>
        <end position="313"/>
    </location>
</feature>
<dbReference type="InterPro" id="IPR007137">
    <property type="entry name" value="DUF348"/>
</dbReference>
<dbReference type="AlphaFoldDB" id="A0A8A4ZM49"/>
<comment type="similarity">
    <text evidence="1">Belongs to the transglycosylase family. Rpf subfamily.</text>
</comment>
<dbReference type="InterPro" id="IPR010618">
    <property type="entry name" value="RPF"/>
</dbReference>
<dbReference type="PROSITE" id="PS51109">
    <property type="entry name" value="G5"/>
    <property type="match status" value="1"/>
</dbReference>
<dbReference type="CDD" id="cd13925">
    <property type="entry name" value="RPF"/>
    <property type="match status" value="1"/>
</dbReference>
<organism evidence="6 7">
    <name type="scientific">Pengzhenrongella sicca</name>
    <dbReference type="NCBI Taxonomy" id="2819238"/>
    <lineage>
        <taxon>Bacteria</taxon>
        <taxon>Bacillati</taxon>
        <taxon>Actinomycetota</taxon>
        <taxon>Actinomycetes</taxon>
        <taxon>Micrococcales</taxon>
        <taxon>Pengzhenrongella</taxon>
    </lineage>
</organism>
<dbReference type="SUPFAM" id="SSF53955">
    <property type="entry name" value="Lysozyme-like"/>
    <property type="match status" value="1"/>
</dbReference>
<dbReference type="InterPro" id="IPR011098">
    <property type="entry name" value="G5_dom"/>
</dbReference>
<keyword evidence="4" id="KW-0472">Membrane</keyword>
<feature type="transmembrane region" description="Helical" evidence="4">
    <location>
        <begin position="45"/>
        <end position="67"/>
    </location>
</feature>
<dbReference type="SMART" id="SM01208">
    <property type="entry name" value="G5"/>
    <property type="match status" value="1"/>
</dbReference>
<proteinExistence type="inferred from homology"/>
<evidence type="ECO:0000256" key="3">
    <source>
        <dbReference type="ARBA" id="ARBA00022801"/>
    </source>
</evidence>
<evidence type="ECO:0000313" key="6">
    <source>
        <dbReference type="EMBL" id="QTE31587.1"/>
    </source>
</evidence>
<evidence type="ECO:0000256" key="2">
    <source>
        <dbReference type="ARBA" id="ARBA00022729"/>
    </source>
</evidence>
<dbReference type="Pfam" id="PF06737">
    <property type="entry name" value="Transglycosylas"/>
    <property type="match status" value="1"/>
</dbReference>
<dbReference type="InterPro" id="IPR023346">
    <property type="entry name" value="Lysozyme-like_dom_sf"/>
</dbReference>
<dbReference type="GO" id="GO:0016787">
    <property type="term" value="F:hydrolase activity"/>
    <property type="evidence" value="ECO:0007669"/>
    <property type="project" value="UniProtKB-KW"/>
</dbReference>
<keyword evidence="2" id="KW-0732">Signal</keyword>
<keyword evidence="3" id="KW-0378">Hydrolase</keyword>
<dbReference type="Gene3D" id="1.10.530.10">
    <property type="match status" value="1"/>
</dbReference>
<keyword evidence="4" id="KW-0812">Transmembrane</keyword>